<feature type="region of interest" description="Disordered" evidence="1">
    <location>
        <begin position="303"/>
        <end position="414"/>
    </location>
</feature>
<dbReference type="Gene3D" id="3.80.10.10">
    <property type="entry name" value="Ribonuclease Inhibitor"/>
    <property type="match status" value="1"/>
</dbReference>
<dbReference type="GeneID" id="102365080"/>
<reference evidence="2" key="3">
    <citation type="submission" date="2025-09" db="UniProtKB">
        <authorList>
            <consortium name="Ensembl"/>
        </authorList>
    </citation>
    <scope>IDENTIFICATION</scope>
</reference>
<dbReference type="Ensembl" id="ENSLACT00000025751.1">
    <property type="protein sequence ID" value="ENSLACP00000022458.1"/>
    <property type="gene ID" value="ENSLACG00000012269.2"/>
</dbReference>
<dbReference type="PANTHER" id="PTHR46984">
    <property type="entry name" value="LEUCINE-RICH REPEAT-CONTAINING PROTEIN 71"/>
    <property type="match status" value="1"/>
</dbReference>
<gene>
    <name evidence="2" type="primary">LRRC71</name>
</gene>
<evidence type="ECO:0000313" key="3">
    <source>
        <dbReference type="Proteomes" id="UP000008672"/>
    </source>
</evidence>
<dbReference type="OMA" id="VQYQVQF"/>
<dbReference type="EMBL" id="AFYH01158081">
    <property type="status" value="NOT_ANNOTATED_CDS"/>
    <property type="molecule type" value="Genomic_DNA"/>
</dbReference>
<dbReference type="EMBL" id="AFYH01158083">
    <property type="status" value="NOT_ANNOTATED_CDS"/>
    <property type="molecule type" value="Genomic_DNA"/>
</dbReference>
<dbReference type="PANTHER" id="PTHR46984:SF1">
    <property type="entry name" value="LEUCINE-RICH REPEAT-CONTAINING PROTEIN 71"/>
    <property type="match status" value="1"/>
</dbReference>
<dbReference type="eggNOG" id="KOG4308">
    <property type="taxonomic scope" value="Eukaryota"/>
</dbReference>
<dbReference type="InterPro" id="IPR053040">
    <property type="entry name" value="LRR-containing_protein_71"/>
</dbReference>
<reference evidence="2" key="2">
    <citation type="submission" date="2025-08" db="UniProtKB">
        <authorList>
            <consortium name="Ensembl"/>
        </authorList>
    </citation>
    <scope>IDENTIFICATION</scope>
</reference>
<dbReference type="EMBL" id="AFYH01158084">
    <property type="status" value="NOT_ANNOTATED_CDS"/>
    <property type="molecule type" value="Genomic_DNA"/>
</dbReference>
<dbReference type="Pfam" id="PF13516">
    <property type="entry name" value="LRR_6"/>
    <property type="match status" value="4"/>
</dbReference>
<dbReference type="CTD" id="149499"/>
<accession>M3XIA2</accession>
<dbReference type="AlphaFoldDB" id="M3XIA2"/>
<organism evidence="2 3">
    <name type="scientific">Latimeria chalumnae</name>
    <name type="common">Coelacanth</name>
    <dbReference type="NCBI Taxonomy" id="7897"/>
    <lineage>
        <taxon>Eukaryota</taxon>
        <taxon>Metazoa</taxon>
        <taxon>Chordata</taxon>
        <taxon>Craniata</taxon>
        <taxon>Vertebrata</taxon>
        <taxon>Euteleostomi</taxon>
        <taxon>Coelacanthiformes</taxon>
        <taxon>Coelacanthidae</taxon>
        <taxon>Latimeria</taxon>
    </lineage>
</organism>
<feature type="compositionally biased region" description="Gly residues" evidence="1">
    <location>
        <begin position="365"/>
        <end position="382"/>
    </location>
</feature>
<protein>
    <submittedName>
        <fullName evidence="2">Leucine rich repeat containing 71</fullName>
    </submittedName>
</protein>
<dbReference type="InterPro" id="IPR032675">
    <property type="entry name" value="LRR_dom_sf"/>
</dbReference>
<evidence type="ECO:0000313" key="2">
    <source>
        <dbReference type="Ensembl" id="ENSLACP00000022458.1"/>
    </source>
</evidence>
<dbReference type="STRING" id="7897.ENSLACP00000022458"/>
<dbReference type="EMBL" id="AFYH01158080">
    <property type="status" value="NOT_ANNOTATED_CDS"/>
    <property type="molecule type" value="Genomic_DNA"/>
</dbReference>
<dbReference type="EMBL" id="AFYH01158082">
    <property type="status" value="NOT_ANNOTATED_CDS"/>
    <property type="molecule type" value="Genomic_DNA"/>
</dbReference>
<evidence type="ECO:0000256" key="1">
    <source>
        <dbReference type="SAM" id="MobiDB-lite"/>
    </source>
</evidence>
<reference evidence="3" key="1">
    <citation type="submission" date="2011-08" db="EMBL/GenBank/DDBJ databases">
        <title>The draft genome of Latimeria chalumnae.</title>
        <authorList>
            <person name="Di Palma F."/>
            <person name="Alfoldi J."/>
            <person name="Johnson J."/>
            <person name="Berlin A."/>
            <person name="Gnerre S."/>
            <person name="Jaffe D."/>
            <person name="MacCallum I."/>
            <person name="Young S."/>
            <person name="Walker B.J."/>
            <person name="Lander E."/>
            <person name="Lindblad-Toh K."/>
        </authorList>
    </citation>
    <scope>NUCLEOTIDE SEQUENCE [LARGE SCALE GENOMIC DNA]</scope>
    <source>
        <strain evidence="3">Wild caught</strain>
    </source>
</reference>
<dbReference type="FunCoup" id="M3XIA2">
    <property type="interactions" value="15"/>
</dbReference>
<dbReference type="SUPFAM" id="SSF52047">
    <property type="entry name" value="RNI-like"/>
    <property type="match status" value="1"/>
</dbReference>
<keyword evidence="3" id="KW-1185">Reference proteome</keyword>
<sequence>MGKKVEKVVKEKTPAGTEEESKNTALSGQEKTGLPSAEEYHCTGNLEQDFTELCSRLGMTEIPVFIARPRHPVAVQLEKSLGDIPSVLERVGHPSIMVSRGQFTYFRPSIQTDVENDDGKAVKEIFIRGWKIDEKMMGIFNKCLPAVVNLHTINLWNVGLTESTMVTFLAILPHCANLKTVVLDGNPIPQELYHKLIGEESMLTHVSLRNNKIDDHGAKLIGNALSTLKTANKVLISLNLSYNHISDQGAGDIAQGLRLNRSLLCLSLAHNHIGDQGAVKLAEVLGPFALMHEEVVERRSLQLEKSMENPRSPPFSRLAELKTDRPHSHSSIVFSEKPDKAVKTNKSASKKKEKETSKKDEKSGASGGGQGSGGGFSGGQGAATGKKEDGSKLTKKLSVADVKGSRGKGTKSGNKEKRFQVLEVEVKDTKVAELTGTLSPLLEQADHRDGKVFLPGNHVLVNLNLMRNNITEVGLKAFLVAIQSMPEKKQGVPATNKTGLLRLSLASNNFPPDCETFQKIQELMHSRDPLYKNTHKSEEEQATTA</sequence>
<dbReference type="Bgee" id="ENSLACG00000012269">
    <property type="expression patterns" value="Expressed in chordate pharynx"/>
</dbReference>
<name>M3XIA2_LATCH</name>
<feature type="compositionally biased region" description="Basic and acidic residues" evidence="1">
    <location>
        <begin position="350"/>
        <end position="363"/>
    </location>
</feature>
<proteinExistence type="predicted"/>
<feature type="region of interest" description="Disordered" evidence="1">
    <location>
        <begin position="1"/>
        <end position="36"/>
    </location>
</feature>
<dbReference type="GeneTree" id="ENSGT00440000034367"/>
<dbReference type="InParanoid" id="M3XIA2"/>
<dbReference type="RefSeq" id="XP_006005174.1">
    <property type="nucleotide sequence ID" value="XM_006005112.3"/>
</dbReference>
<dbReference type="OrthoDB" id="120976at2759"/>
<dbReference type="Proteomes" id="UP000008672">
    <property type="component" value="Unassembled WGS sequence"/>
</dbReference>
<dbReference type="SMART" id="SM00368">
    <property type="entry name" value="LRR_RI"/>
    <property type="match status" value="4"/>
</dbReference>
<dbReference type="KEGG" id="lcm:102365080"/>
<feature type="compositionally biased region" description="Basic and acidic residues" evidence="1">
    <location>
        <begin position="1"/>
        <end position="13"/>
    </location>
</feature>
<dbReference type="InterPro" id="IPR001611">
    <property type="entry name" value="Leu-rich_rpt"/>
</dbReference>